<dbReference type="InterPro" id="IPR037682">
    <property type="entry name" value="TonB_C"/>
</dbReference>
<evidence type="ECO:0000256" key="1">
    <source>
        <dbReference type="ARBA" id="ARBA00004383"/>
    </source>
</evidence>
<dbReference type="AlphaFoldDB" id="A0A139LLC5"/>
<dbReference type="InterPro" id="IPR051045">
    <property type="entry name" value="TonB-dependent_transducer"/>
</dbReference>
<dbReference type="SUPFAM" id="SSF74653">
    <property type="entry name" value="TolA/TonB C-terminal domain"/>
    <property type="match status" value="1"/>
</dbReference>
<evidence type="ECO:0000256" key="8">
    <source>
        <dbReference type="ARBA" id="ARBA00022989"/>
    </source>
</evidence>
<protein>
    <submittedName>
        <fullName evidence="12">TonB-dependent receptor</fullName>
    </submittedName>
</protein>
<sequence>MIMRKLFVLLTMSLLVVAASAQKLSWPPKSYPVKVPFTVSEEVKYYWDVQGILCTGRGNGGYKFRILGIANHDFTASRSINFYYISTGNKTTVAGAYYFPKVKEGQQFSFEIVSAFSGYTPAGFNGFYIHDELLRVPKEEASLKEKETSTSPAVANQVDERNVLVVMINMAGQVMAGGDYIENLGQLTEKVKEFVANPYNDENLPEKQKKRIPYFDEIMVTSNHKITVQKNAKTTALDYQAVMDAIRAAYKELREDLANEKFGKGFAECSYQEQKAISLIYPQNIVELGVCDISSDKPVMPPPEIPVVKVDELVESNHLLVQTEDDSDKIYDKVEELPAFPGGEVALMRFLSDNMKYPKVARESGIQGRVVVQFVVGSDGSICNAKVIRGIDPYLDKEALRVVSVMPRWKPGMQKGKPVSVQYTMPLMFRLE</sequence>
<feature type="signal peptide" evidence="10">
    <location>
        <begin position="1"/>
        <end position="21"/>
    </location>
</feature>
<keyword evidence="12" id="KW-0675">Receptor</keyword>
<dbReference type="GO" id="GO:0015891">
    <property type="term" value="P:siderophore transport"/>
    <property type="evidence" value="ECO:0007669"/>
    <property type="project" value="InterPro"/>
</dbReference>
<dbReference type="InterPro" id="IPR006260">
    <property type="entry name" value="TonB/TolA_C"/>
</dbReference>
<dbReference type="PATRIC" id="fig|329854.7.peg.1730"/>
<keyword evidence="8" id="KW-1133">Transmembrane helix</keyword>
<dbReference type="Pfam" id="PF03544">
    <property type="entry name" value="TonB_C"/>
    <property type="match status" value="1"/>
</dbReference>
<keyword evidence="3" id="KW-0813">Transport</keyword>
<evidence type="ECO:0000256" key="5">
    <source>
        <dbReference type="ARBA" id="ARBA00022519"/>
    </source>
</evidence>
<evidence type="ECO:0000256" key="7">
    <source>
        <dbReference type="ARBA" id="ARBA00022927"/>
    </source>
</evidence>
<feature type="chain" id="PRO_5007487358" evidence="10">
    <location>
        <begin position="22"/>
        <end position="432"/>
    </location>
</feature>
<dbReference type="Proteomes" id="UP000070319">
    <property type="component" value="Unassembled WGS sequence"/>
</dbReference>
<comment type="similarity">
    <text evidence="2">Belongs to the TonB family.</text>
</comment>
<keyword evidence="6" id="KW-0812">Transmembrane</keyword>
<evidence type="ECO:0000256" key="2">
    <source>
        <dbReference type="ARBA" id="ARBA00006555"/>
    </source>
</evidence>
<dbReference type="PANTHER" id="PTHR33446">
    <property type="entry name" value="PROTEIN TONB-RELATED"/>
    <property type="match status" value="1"/>
</dbReference>
<keyword evidence="7" id="KW-0653">Protein transport</keyword>
<keyword evidence="5" id="KW-0997">Cell inner membrane</keyword>
<comment type="subcellular location">
    <subcellularLocation>
        <location evidence="1">Cell inner membrane</location>
        <topology evidence="1">Single-pass membrane protein</topology>
        <orientation evidence="1">Periplasmic side</orientation>
    </subcellularLocation>
</comment>
<keyword evidence="9" id="KW-0472">Membrane</keyword>
<dbReference type="PRINTS" id="PR01374">
    <property type="entry name" value="TONBPROTEIN"/>
</dbReference>
<dbReference type="NCBIfam" id="TIGR01352">
    <property type="entry name" value="tonB_Cterm"/>
    <property type="match status" value="1"/>
</dbReference>
<comment type="caution">
    <text evidence="12">The sequence shown here is derived from an EMBL/GenBank/DDBJ whole genome shotgun (WGS) entry which is preliminary data.</text>
</comment>
<keyword evidence="10" id="KW-0732">Signal</keyword>
<dbReference type="EMBL" id="LTDF01000069">
    <property type="protein sequence ID" value="KXT52236.1"/>
    <property type="molecule type" value="Genomic_DNA"/>
</dbReference>
<evidence type="ECO:0000256" key="3">
    <source>
        <dbReference type="ARBA" id="ARBA00022448"/>
    </source>
</evidence>
<evidence type="ECO:0000259" key="11">
    <source>
        <dbReference type="PROSITE" id="PS52015"/>
    </source>
</evidence>
<dbReference type="GO" id="GO:0031992">
    <property type="term" value="F:energy transducer activity"/>
    <property type="evidence" value="ECO:0007669"/>
    <property type="project" value="InterPro"/>
</dbReference>
<name>A0A139LLC5_9BACE</name>
<keyword evidence="4" id="KW-1003">Cell membrane</keyword>
<proteinExistence type="inferred from homology"/>
<evidence type="ECO:0000313" key="12">
    <source>
        <dbReference type="EMBL" id="KXT52236.1"/>
    </source>
</evidence>
<dbReference type="PANTHER" id="PTHR33446:SF2">
    <property type="entry name" value="PROTEIN TONB"/>
    <property type="match status" value="1"/>
</dbReference>
<dbReference type="FunFam" id="3.30.1150.10:FF:000002">
    <property type="entry name" value="Energy transducer TonB"/>
    <property type="match status" value="1"/>
</dbReference>
<evidence type="ECO:0000256" key="6">
    <source>
        <dbReference type="ARBA" id="ARBA00022692"/>
    </source>
</evidence>
<evidence type="ECO:0000256" key="10">
    <source>
        <dbReference type="SAM" id="SignalP"/>
    </source>
</evidence>
<gene>
    <name evidence="12" type="ORF">HMPREF2531_01699</name>
</gene>
<accession>A0A139LLC5</accession>
<dbReference type="GO" id="GO:0055085">
    <property type="term" value="P:transmembrane transport"/>
    <property type="evidence" value="ECO:0007669"/>
    <property type="project" value="InterPro"/>
</dbReference>
<dbReference type="PROSITE" id="PS52015">
    <property type="entry name" value="TONB_CTD"/>
    <property type="match status" value="1"/>
</dbReference>
<evidence type="ECO:0000256" key="9">
    <source>
        <dbReference type="ARBA" id="ARBA00023136"/>
    </source>
</evidence>
<dbReference type="Gene3D" id="3.30.1150.10">
    <property type="match status" value="1"/>
</dbReference>
<reference evidence="12 13" key="1">
    <citation type="submission" date="2016-02" db="EMBL/GenBank/DDBJ databases">
        <authorList>
            <person name="Wen L."/>
            <person name="He K."/>
            <person name="Yang H."/>
        </authorList>
    </citation>
    <scope>NUCLEOTIDE SEQUENCE [LARGE SCALE GENOMIC DNA]</scope>
    <source>
        <strain evidence="12 13">KLE1704</strain>
    </source>
</reference>
<evidence type="ECO:0000256" key="4">
    <source>
        <dbReference type="ARBA" id="ARBA00022475"/>
    </source>
</evidence>
<evidence type="ECO:0000313" key="13">
    <source>
        <dbReference type="Proteomes" id="UP000070319"/>
    </source>
</evidence>
<dbReference type="InterPro" id="IPR003538">
    <property type="entry name" value="TonB"/>
</dbReference>
<dbReference type="GO" id="GO:0015031">
    <property type="term" value="P:protein transport"/>
    <property type="evidence" value="ECO:0007669"/>
    <property type="project" value="UniProtKB-KW"/>
</dbReference>
<dbReference type="GO" id="GO:0098797">
    <property type="term" value="C:plasma membrane protein complex"/>
    <property type="evidence" value="ECO:0007669"/>
    <property type="project" value="TreeGrafter"/>
</dbReference>
<feature type="domain" description="TonB C-terminal" evidence="11">
    <location>
        <begin position="342"/>
        <end position="432"/>
    </location>
</feature>
<dbReference type="GO" id="GO:0030288">
    <property type="term" value="C:outer membrane-bounded periplasmic space"/>
    <property type="evidence" value="ECO:0007669"/>
    <property type="project" value="InterPro"/>
</dbReference>
<organism evidence="12">
    <name type="scientific">Bacteroides intestinalis</name>
    <dbReference type="NCBI Taxonomy" id="329854"/>
    <lineage>
        <taxon>Bacteria</taxon>
        <taxon>Pseudomonadati</taxon>
        <taxon>Bacteroidota</taxon>
        <taxon>Bacteroidia</taxon>
        <taxon>Bacteroidales</taxon>
        <taxon>Bacteroidaceae</taxon>
        <taxon>Bacteroides</taxon>
    </lineage>
</organism>